<keyword evidence="3 4" id="KW-0472">Membrane</keyword>
<feature type="transmembrane region" description="Helical" evidence="4">
    <location>
        <begin position="270"/>
        <end position="290"/>
    </location>
</feature>
<proteinExistence type="predicted"/>
<dbReference type="InterPro" id="IPR036259">
    <property type="entry name" value="MFS_trans_sf"/>
</dbReference>
<feature type="transmembrane region" description="Helical" evidence="4">
    <location>
        <begin position="112"/>
        <end position="132"/>
    </location>
</feature>
<dbReference type="RefSeq" id="WP_166523819.1">
    <property type="nucleotide sequence ID" value="NZ_JAAABI010000003.1"/>
</dbReference>
<dbReference type="AlphaFoldDB" id="A0A964TCL2"/>
<evidence type="ECO:0000256" key="2">
    <source>
        <dbReference type="ARBA" id="ARBA00022989"/>
    </source>
</evidence>
<dbReference type="EMBL" id="JAAABI010000003">
    <property type="protein sequence ID" value="NAY92398.1"/>
    <property type="molecule type" value="Genomic_DNA"/>
</dbReference>
<dbReference type="SUPFAM" id="SSF103473">
    <property type="entry name" value="MFS general substrate transporter"/>
    <property type="match status" value="1"/>
</dbReference>
<feature type="transmembrane region" description="Helical" evidence="4">
    <location>
        <begin position="378"/>
        <end position="404"/>
    </location>
</feature>
<dbReference type="PANTHER" id="PTHR43596">
    <property type="entry name" value="ADP,ATP CARRIER PROTEIN"/>
    <property type="match status" value="1"/>
</dbReference>
<feature type="transmembrane region" description="Helical" evidence="4">
    <location>
        <begin position="323"/>
        <end position="341"/>
    </location>
</feature>
<feature type="transmembrane region" description="Helical" evidence="4">
    <location>
        <begin position="54"/>
        <end position="72"/>
    </location>
</feature>
<reference evidence="5" key="1">
    <citation type="submission" date="2020-01" db="EMBL/GenBank/DDBJ databases">
        <title>Muricauda ochracea sp. nov., isolated from a tidal flat of Garorim bay in Korea.</title>
        <authorList>
            <person name="Kim D."/>
            <person name="Yoo Y."/>
            <person name="Kim J.-J."/>
        </authorList>
    </citation>
    <scope>NUCLEOTIDE SEQUENCE</scope>
    <source>
        <strain evidence="5">JGD-17</strain>
    </source>
</reference>
<dbReference type="Gene3D" id="1.20.1250.20">
    <property type="entry name" value="MFS general substrate transporter like domains"/>
    <property type="match status" value="1"/>
</dbReference>
<accession>A0A964TCL2</accession>
<evidence type="ECO:0000256" key="4">
    <source>
        <dbReference type="SAM" id="Phobius"/>
    </source>
</evidence>
<feature type="transmembrane region" description="Helical" evidence="4">
    <location>
        <begin position="79"/>
        <end position="100"/>
    </location>
</feature>
<feature type="transmembrane region" description="Helical" evidence="4">
    <location>
        <begin position="297"/>
        <end position="317"/>
    </location>
</feature>
<feature type="transmembrane region" description="Helical" evidence="4">
    <location>
        <begin position="175"/>
        <end position="197"/>
    </location>
</feature>
<evidence type="ECO:0000256" key="3">
    <source>
        <dbReference type="ARBA" id="ARBA00023136"/>
    </source>
</evidence>
<keyword evidence="1 4" id="KW-0812">Transmembrane</keyword>
<feature type="transmembrane region" description="Helical" evidence="4">
    <location>
        <begin position="231"/>
        <end position="250"/>
    </location>
</feature>
<dbReference type="Proteomes" id="UP000667650">
    <property type="component" value="Unassembled WGS sequence"/>
</dbReference>
<dbReference type="Pfam" id="PF07690">
    <property type="entry name" value="MFS_1"/>
    <property type="match status" value="1"/>
</dbReference>
<keyword evidence="6" id="KW-1185">Reference proteome</keyword>
<feature type="transmembrane region" description="Helical" evidence="4">
    <location>
        <begin position="144"/>
        <end position="163"/>
    </location>
</feature>
<comment type="caution">
    <text evidence="5">The sequence shown here is derived from an EMBL/GenBank/DDBJ whole genome shotgun (WGS) entry which is preliminary data.</text>
</comment>
<evidence type="ECO:0000313" key="5">
    <source>
        <dbReference type="EMBL" id="NAY92398.1"/>
    </source>
</evidence>
<organism evidence="5 6">
    <name type="scientific">Flagellimonas ochracea</name>
    <dbReference type="NCBI Taxonomy" id="2696472"/>
    <lineage>
        <taxon>Bacteria</taxon>
        <taxon>Pseudomonadati</taxon>
        <taxon>Bacteroidota</taxon>
        <taxon>Flavobacteriia</taxon>
        <taxon>Flavobacteriales</taxon>
        <taxon>Flavobacteriaceae</taxon>
        <taxon>Flagellimonas</taxon>
    </lineage>
</organism>
<name>A0A964TCL2_9FLAO</name>
<protein>
    <submittedName>
        <fullName evidence="5">MFS transporter</fullName>
    </submittedName>
</protein>
<feature type="transmembrane region" description="Helical" evidence="4">
    <location>
        <begin position="16"/>
        <end position="34"/>
    </location>
</feature>
<dbReference type="InterPro" id="IPR011701">
    <property type="entry name" value="MFS"/>
</dbReference>
<keyword evidence="2 4" id="KW-1133">Transmembrane helix</keyword>
<evidence type="ECO:0000256" key="1">
    <source>
        <dbReference type="ARBA" id="ARBA00022692"/>
    </source>
</evidence>
<dbReference type="GO" id="GO:0022857">
    <property type="term" value="F:transmembrane transporter activity"/>
    <property type="evidence" value="ECO:0007669"/>
    <property type="project" value="InterPro"/>
</dbReference>
<sequence>MDVIEKILLVKPKERTSVLLSFFFFFSLLCAYFVLRPIRDEMGIQNGAENMQWLFTGTFLAMLFIVPVFGLLNRRYSPFSLLLYCYTFFFLNILGFYGLFHLEIGLGWLPTAFFIWISVFNLFVVSLFWSFMADLFSSFSSKRVFGVIASGGSLGAISGPLLSNYLSYLVSFKEMLLVAALLLSIGIGCMLGLFSMAKNSLPEENRMSKQKRSNQNSGLFYGISNTFKSNYLLGIATFVLLYTSISTFLYFEQAHLLEVASLNSGQRISYFSKVDLATNTLAIVGQLLFTSRIIKKMGLALTMAIIPLLVAIGLFLMGFKLSLILIAVLLIVHRAGNFFLLRPSKEILFTVTSHEYKYQSKNFIDTAIYRGGDAITGWFFAGLTSLGLGLSTIALVAVPLALLWSYNGLRLGLGHAKRELNTSI</sequence>
<dbReference type="PANTHER" id="PTHR43596:SF1">
    <property type="entry name" value="ADP,ATP CARRIER PROTEIN"/>
    <property type="match status" value="1"/>
</dbReference>
<gene>
    <name evidence="5" type="ORF">GTQ34_10745</name>
</gene>
<evidence type="ECO:0000313" key="6">
    <source>
        <dbReference type="Proteomes" id="UP000667650"/>
    </source>
</evidence>